<dbReference type="AlphaFoldDB" id="A0AAJ0FVU9"/>
<dbReference type="SMART" id="SM00220">
    <property type="entry name" value="S_TKc"/>
    <property type="match status" value="1"/>
</dbReference>
<dbReference type="GO" id="GO:0004674">
    <property type="term" value="F:protein serine/threonine kinase activity"/>
    <property type="evidence" value="ECO:0007669"/>
    <property type="project" value="TreeGrafter"/>
</dbReference>
<dbReference type="InterPro" id="IPR008271">
    <property type="entry name" value="Ser/Thr_kinase_AS"/>
</dbReference>
<dbReference type="Gene3D" id="1.10.510.10">
    <property type="entry name" value="Transferase(Phosphotransferase) domain 1"/>
    <property type="match status" value="1"/>
</dbReference>
<name>A0AAJ0FVU9_9HYPO</name>
<dbReference type="PROSITE" id="PS00108">
    <property type="entry name" value="PROTEIN_KINASE_ST"/>
    <property type="match status" value="1"/>
</dbReference>
<organism evidence="3 4">
    <name type="scientific">Conoideocrella luteorostrata</name>
    <dbReference type="NCBI Taxonomy" id="1105319"/>
    <lineage>
        <taxon>Eukaryota</taxon>
        <taxon>Fungi</taxon>
        <taxon>Dikarya</taxon>
        <taxon>Ascomycota</taxon>
        <taxon>Pezizomycotina</taxon>
        <taxon>Sordariomycetes</taxon>
        <taxon>Hypocreomycetidae</taxon>
        <taxon>Hypocreales</taxon>
        <taxon>Clavicipitaceae</taxon>
        <taxon>Conoideocrella</taxon>
    </lineage>
</organism>
<dbReference type="PANTHER" id="PTHR44167:SF24">
    <property type="entry name" value="SERINE_THREONINE-PROTEIN KINASE CHK2"/>
    <property type="match status" value="1"/>
</dbReference>
<protein>
    <recommendedName>
        <fullName evidence="2">Protein kinase domain-containing protein</fullName>
    </recommendedName>
</protein>
<dbReference type="PANTHER" id="PTHR44167">
    <property type="entry name" value="OVARIAN-SPECIFIC SERINE/THREONINE-PROTEIN KINASE LOK-RELATED"/>
    <property type="match status" value="1"/>
</dbReference>
<dbReference type="GO" id="GO:0005737">
    <property type="term" value="C:cytoplasm"/>
    <property type="evidence" value="ECO:0007669"/>
    <property type="project" value="TreeGrafter"/>
</dbReference>
<sequence length="372" mass="41785">MPAQSQVFFETHNDLVAAHKENRPNKFAAPSTDHDPDVTAEEPLPSSSSDVDGSDDGWLLVDLPHVSSAPAYWDSFAGPTMARSSLGCEIRVIPHGRMTAVFRVFSRRTKEVFAVKRYRSREQGMREARLLSQVRHEHIVSFLFFNESRLELCTEYVPGGTVRDADDVRRFNLLEMKMFLQQALQALRHLAGRGITHRDLKLDNIMVETRVPLHIKLVDFDAGSSNAEMDSYAGSWPYMAPEICNADDEKRRYDSTVDIWSLGVAGADLLCGLPPPNRHLSYPDAVVIHVCTTFRYVAFDDGAGVVKYLLQMDPGDRPSADTAVHHPKLEIRDGDECKFLPPLPEDRFMGLVDTEIPPQMDPTWTSPCADVM</sequence>
<comment type="caution">
    <text evidence="3">The sequence shown here is derived from an EMBL/GenBank/DDBJ whole genome shotgun (WGS) entry which is preliminary data.</text>
</comment>
<reference evidence="3" key="1">
    <citation type="submission" date="2023-06" db="EMBL/GenBank/DDBJ databases">
        <title>Conoideocrella luteorostrata (Hypocreales: Clavicipitaceae), a potential biocontrol fungus for elongate hemlock scale in United States Christmas tree production areas.</title>
        <authorList>
            <person name="Barrett H."/>
            <person name="Lovett B."/>
            <person name="Macias A.M."/>
            <person name="Stajich J.E."/>
            <person name="Kasson M.T."/>
        </authorList>
    </citation>
    <scope>NUCLEOTIDE SEQUENCE</scope>
    <source>
        <strain evidence="3">ARSEF 14590</strain>
    </source>
</reference>
<dbReference type="SUPFAM" id="SSF56112">
    <property type="entry name" value="Protein kinase-like (PK-like)"/>
    <property type="match status" value="1"/>
</dbReference>
<keyword evidence="4" id="KW-1185">Reference proteome</keyword>
<dbReference type="Proteomes" id="UP001251528">
    <property type="component" value="Unassembled WGS sequence"/>
</dbReference>
<dbReference type="Pfam" id="PF00069">
    <property type="entry name" value="Pkinase"/>
    <property type="match status" value="1"/>
</dbReference>
<dbReference type="EMBL" id="JASWJB010000200">
    <property type="protein sequence ID" value="KAK2593684.1"/>
    <property type="molecule type" value="Genomic_DNA"/>
</dbReference>
<dbReference type="InterPro" id="IPR011009">
    <property type="entry name" value="Kinase-like_dom_sf"/>
</dbReference>
<dbReference type="GO" id="GO:0005524">
    <property type="term" value="F:ATP binding"/>
    <property type="evidence" value="ECO:0007669"/>
    <property type="project" value="InterPro"/>
</dbReference>
<gene>
    <name evidence="3" type="ORF">QQS21_008627</name>
</gene>
<feature type="domain" description="Protein kinase" evidence="2">
    <location>
        <begin position="87"/>
        <end position="329"/>
    </location>
</feature>
<accession>A0AAJ0FVU9</accession>
<evidence type="ECO:0000313" key="3">
    <source>
        <dbReference type="EMBL" id="KAK2593684.1"/>
    </source>
</evidence>
<dbReference type="InterPro" id="IPR000719">
    <property type="entry name" value="Prot_kinase_dom"/>
</dbReference>
<dbReference type="PROSITE" id="PS50011">
    <property type="entry name" value="PROTEIN_KINASE_DOM"/>
    <property type="match status" value="1"/>
</dbReference>
<feature type="region of interest" description="Disordered" evidence="1">
    <location>
        <begin position="20"/>
        <end position="51"/>
    </location>
</feature>
<proteinExistence type="predicted"/>
<evidence type="ECO:0000259" key="2">
    <source>
        <dbReference type="PROSITE" id="PS50011"/>
    </source>
</evidence>
<dbReference type="CDD" id="cd00180">
    <property type="entry name" value="PKc"/>
    <property type="match status" value="1"/>
</dbReference>
<evidence type="ECO:0000256" key="1">
    <source>
        <dbReference type="SAM" id="MobiDB-lite"/>
    </source>
</evidence>
<dbReference type="GO" id="GO:0005634">
    <property type="term" value="C:nucleus"/>
    <property type="evidence" value="ECO:0007669"/>
    <property type="project" value="TreeGrafter"/>
</dbReference>
<dbReference type="GO" id="GO:0044773">
    <property type="term" value="P:mitotic DNA damage checkpoint signaling"/>
    <property type="evidence" value="ECO:0007669"/>
    <property type="project" value="TreeGrafter"/>
</dbReference>
<evidence type="ECO:0000313" key="4">
    <source>
        <dbReference type="Proteomes" id="UP001251528"/>
    </source>
</evidence>